<dbReference type="GO" id="GO:0004733">
    <property type="term" value="F:pyridoxamine phosphate oxidase activity"/>
    <property type="evidence" value="ECO:0007669"/>
    <property type="project" value="UniProtKB-UniRule"/>
</dbReference>
<feature type="binding site" evidence="6 7">
    <location>
        <position position="193"/>
    </location>
    <ligand>
        <name>FMN</name>
        <dbReference type="ChEBI" id="CHEBI:58210"/>
    </ligand>
</feature>
<dbReference type="EMBL" id="SRXV01000001">
    <property type="protein sequence ID" value="TGY93896.1"/>
    <property type="molecule type" value="Genomic_DNA"/>
</dbReference>
<comment type="function">
    <text evidence="6">Catalyzes the oxidation of either pyridoxine 5'-phosphate (PNP) or pyridoxamine 5'-phosphate (PMP) into pyridoxal 5'-phosphate (PLP).</text>
</comment>
<dbReference type="Pfam" id="PF01243">
    <property type="entry name" value="PNPOx_N"/>
    <property type="match status" value="1"/>
</dbReference>
<evidence type="ECO:0000313" key="12">
    <source>
        <dbReference type="Proteomes" id="UP000305451"/>
    </source>
</evidence>
<sequence length="222" mass="25407">MSANDVIPPSPSESEYATSQDGTVEDIFAREDPFSLFEDWLQAARGSEPNDPNAVALATADPDGLPDVRMVLLKGFDREGFVFYTNLESAKGRQLQDNPKAAMCFHWKSLRRQVRLRGAITPVSEAEADAYFQSRARDSRIGAWASKQSRPLESRFALEKEVAKYAAKFHIGSVPRPDFWSGFRLIPERIEFWRDRRFRLHDRMVFSREAATSPWSVMRLYP</sequence>
<comment type="catalytic activity">
    <reaction evidence="6">
        <text>pyridoxamine 5'-phosphate + O2 + H2O = pyridoxal 5'-phosphate + H2O2 + NH4(+)</text>
        <dbReference type="Rhea" id="RHEA:15817"/>
        <dbReference type="ChEBI" id="CHEBI:15377"/>
        <dbReference type="ChEBI" id="CHEBI:15379"/>
        <dbReference type="ChEBI" id="CHEBI:16240"/>
        <dbReference type="ChEBI" id="CHEBI:28938"/>
        <dbReference type="ChEBI" id="CHEBI:58451"/>
        <dbReference type="ChEBI" id="CHEBI:597326"/>
        <dbReference type="EC" id="1.4.3.5"/>
    </reaction>
</comment>
<comment type="cofactor">
    <cofactor evidence="6 7">
        <name>FMN</name>
        <dbReference type="ChEBI" id="CHEBI:58210"/>
    </cofactor>
    <text evidence="6 7">Binds 1 FMN per subunit.</text>
</comment>
<dbReference type="PROSITE" id="PS01064">
    <property type="entry name" value="PYRIDOX_OXIDASE"/>
    <property type="match status" value="1"/>
</dbReference>
<accession>A0A4S2HD40</accession>
<feature type="binding site" evidence="6 7">
    <location>
        <begin position="84"/>
        <end position="85"/>
    </location>
    <ligand>
        <name>FMN</name>
        <dbReference type="ChEBI" id="CHEBI:58210"/>
    </ligand>
</feature>
<dbReference type="NCBIfam" id="TIGR00558">
    <property type="entry name" value="pdxH"/>
    <property type="match status" value="1"/>
</dbReference>
<dbReference type="Proteomes" id="UP000305451">
    <property type="component" value="Unassembled WGS sequence"/>
</dbReference>
<dbReference type="RefSeq" id="WP_135943091.1">
    <property type="nucleotide sequence ID" value="NZ_BMEI01000001.1"/>
</dbReference>
<dbReference type="GO" id="GO:0010181">
    <property type="term" value="F:FMN binding"/>
    <property type="evidence" value="ECO:0007669"/>
    <property type="project" value="UniProtKB-UniRule"/>
</dbReference>
<keyword evidence="12" id="KW-1185">Reference proteome</keyword>
<dbReference type="GO" id="GO:0008615">
    <property type="term" value="P:pyridoxine biosynthetic process"/>
    <property type="evidence" value="ECO:0007669"/>
    <property type="project" value="UniProtKB-UniRule"/>
</dbReference>
<comment type="catalytic activity">
    <reaction evidence="6">
        <text>pyridoxine 5'-phosphate + O2 = pyridoxal 5'-phosphate + H2O2</text>
        <dbReference type="Rhea" id="RHEA:15149"/>
        <dbReference type="ChEBI" id="CHEBI:15379"/>
        <dbReference type="ChEBI" id="CHEBI:16240"/>
        <dbReference type="ChEBI" id="CHEBI:58589"/>
        <dbReference type="ChEBI" id="CHEBI:597326"/>
        <dbReference type="EC" id="1.4.3.5"/>
    </reaction>
</comment>
<feature type="binding site" evidence="6 7">
    <location>
        <position position="91"/>
    </location>
    <ligand>
        <name>FMN</name>
        <dbReference type="ChEBI" id="CHEBI:58210"/>
    </ligand>
</feature>
<evidence type="ECO:0000256" key="8">
    <source>
        <dbReference type="SAM" id="MobiDB-lite"/>
    </source>
</evidence>
<evidence type="ECO:0000256" key="1">
    <source>
        <dbReference type="ARBA" id="ARBA00007301"/>
    </source>
</evidence>
<dbReference type="OrthoDB" id="9780392at2"/>
<evidence type="ECO:0000259" key="9">
    <source>
        <dbReference type="Pfam" id="PF01243"/>
    </source>
</evidence>
<dbReference type="AlphaFoldDB" id="A0A4S2HD40"/>
<dbReference type="InterPro" id="IPR011576">
    <property type="entry name" value="Pyridox_Oxase_N"/>
</dbReference>
<dbReference type="EC" id="1.4.3.5" evidence="6"/>
<evidence type="ECO:0000256" key="3">
    <source>
        <dbReference type="ARBA" id="ARBA00022643"/>
    </source>
</evidence>
<feature type="binding site" evidence="6">
    <location>
        <position position="74"/>
    </location>
    <ligand>
        <name>substrate</name>
    </ligand>
</feature>
<evidence type="ECO:0000256" key="4">
    <source>
        <dbReference type="ARBA" id="ARBA00023002"/>
    </source>
</evidence>
<feature type="binding site" evidence="6 7">
    <location>
        <position position="203"/>
    </location>
    <ligand>
        <name>FMN</name>
        <dbReference type="ChEBI" id="CHEBI:58210"/>
    </ligand>
</feature>
<keyword evidence="4 6" id="KW-0560">Oxidoreductase</keyword>
<evidence type="ECO:0000256" key="7">
    <source>
        <dbReference type="PIRSR" id="PIRSR000190-2"/>
    </source>
</evidence>
<feature type="domain" description="Pyridoxamine 5'-phosphate oxidase N-terminal" evidence="9">
    <location>
        <begin position="50"/>
        <end position="165"/>
    </location>
</feature>
<evidence type="ECO:0000256" key="2">
    <source>
        <dbReference type="ARBA" id="ARBA00022630"/>
    </source>
</evidence>
<protein>
    <recommendedName>
        <fullName evidence="6">Pyridoxine/pyridoxamine 5'-phosphate oxidase</fullName>
        <ecNumber evidence="6">1.4.3.5</ecNumber>
    </recommendedName>
    <alternativeName>
        <fullName evidence="6">PNP/PMP oxidase</fullName>
        <shortName evidence="6">PNPOx</shortName>
    </alternativeName>
    <alternativeName>
        <fullName evidence="6">Pyridoxal 5'-phosphate synthase</fullName>
    </alternativeName>
</protein>
<comment type="caution">
    <text evidence="6">Lacks conserved residue(s) required for the propagation of feature annotation.</text>
</comment>
<dbReference type="NCBIfam" id="NF004231">
    <property type="entry name" value="PRK05679.1"/>
    <property type="match status" value="1"/>
</dbReference>
<dbReference type="InterPro" id="IPR012349">
    <property type="entry name" value="Split_barrel_FMN-bd"/>
</dbReference>
<reference evidence="11 12" key="1">
    <citation type="journal article" date="2013" name="Int. J. Syst. Evol. Microbiol.">
        <title>Marinicauda pacifica gen. nov., sp. nov., a prosthecate alphaproteobacterium of the family Hyphomonadaceae isolated from deep seawater.</title>
        <authorList>
            <person name="Zhang X.Y."/>
            <person name="Li G.W."/>
            <person name="Wang C.S."/>
            <person name="Zhang Y.J."/>
            <person name="Xu X.W."/>
            <person name="Li H."/>
            <person name="Liu A."/>
            <person name="Liu C."/>
            <person name="Xie B.B."/>
            <person name="Qin Q.L."/>
            <person name="Xu Z."/>
            <person name="Chen X.L."/>
            <person name="Zhou B.C."/>
            <person name="Zhang Y.Z."/>
        </authorList>
    </citation>
    <scope>NUCLEOTIDE SEQUENCE [LARGE SCALE GENOMIC DNA]</scope>
    <source>
        <strain evidence="11 12">P-1 km-3</strain>
    </source>
</reference>
<proteinExistence type="inferred from homology"/>
<comment type="pathway">
    <text evidence="6">Cofactor metabolism; pyridoxal 5'-phosphate salvage; pyridoxal 5'-phosphate from pyridoxine 5'-phosphate: step 1/1.</text>
</comment>
<dbReference type="PANTHER" id="PTHR10851">
    <property type="entry name" value="PYRIDOXINE-5-PHOSPHATE OXIDASE"/>
    <property type="match status" value="1"/>
</dbReference>
<feature type="binding site" evidence="6">
    <location>
        <begin position="199"/>
        <end position="201"/>
    </location>
    <ligand>
        <name>substrate</name>
    </ligand>
</feature>
<dbReference type="InterPro" id="IPR000659">
    <property type="entry name" value="Pyridox_Oxase"/>
</dbReference>
<dbReference type="InterPro" id="IPR019576">
    <property type="entry name" value="Pyridoxamine_oxidase_dimer_C"/>
</dbReference>
<feature type="binding site" evidence="6">
    <location>
        <position position="131"/>
    </location>
    <ligand>
        <name>substrate</name>
    </ligand>
</feature>
<comment type="pathway">
    <text evidence="6">Cofactor metabolism; pyridoxal 5'-phosphate salvage; pyridoxal 5'-phosphate from pyridoxamine 5'-phosphate: step 1/1.</text>
</comment>
<evidence type="ECO:0000313" key="11">
    <source>
        <dbReference type="EMBL" id="TGY93896.1"/>
    </source>
</evidence>
<dbReference type="PANTHER" id="PTHR10851:SF0">
    <property type="entry name" value="PYRIDOXINE-5'-PHOSPHATE OXIDASE"/>
    <property type="match status" value="1"/>
</dbReference>
<dbReference type="HAMAP" id="MF_01629">
    <property type="entry name" value="PdxH"/>
    <property type="match status" value="1"/>
</dbReference>
<comment type="caution">
    <text evidence="11">The sequence shown here is derived from an EMBL/GenBank/DDBJ whole genome shotgun (WGS) entry which is preliminary data.</text>
</comment>
<comment type="similarity">
    <text evidence="1 6">Belongs to the pyridoxamine 5'-phosphate oxidase family.</text>
</comment>
<gene>
    <name evidence="6 11" type="primary">pdxH</name>
    <name evidence="11" type="ORF">E5162_00980</name>
</gene>
<organism evidence="11 12">
    <name type="scientific">Marinicauda pacifica</name>
    <dbReference type="NCBI Taxonomy" id="1133559"/>
    <lineage>
        <taxon>Bacteria</taxon>
        <taxon>Pseudomonadati</taxon>
        <taxon>Pseudomonadota</taxon>
        <taxon>Alphaproteobacteria</taxon>
        <taxon>Maricaulales</taxon>
        <taxon>Maricaulaceae</taxon>
        <taxon>Marinicauda</taxon>
    </lineage>
</organism>
<feature type="binding site" evidence="6">
    <location>
        <position position="139"/>
    </location>
    <ligand>
        <name>substrate</name>
    </ligand>
</feature>
<evidence type="ECO:0000256" key="5">
    <source>
        <dbReference type="ARBA" id="ARBA00023096"/>
    </source>
</evidence>
<name>A0A4S2HD40_9PROT</name>
<feature type="domain" description="Pyridoxine 5'-phosphate oxidase dimerisation C-terminal" evidence="10">
    <location>
        <begin position="180"/>
        <end position="222"/>
    </location>
</feature>
<keyword evidence="3 6" id="KW-0288">FMN</keyword>
<dbReference type="SUPFAM" id="SSF50475">
    <property type="entry name" value="FMN-binding split barrel"/>
    <property type="match status" value="1"/>
</dbReference>
<feature type="binding site" evidence="6 7">
    <location>
        <position position="113"/>
    </location>
    <ligand>
        <name>FMN</name>
        <dbReference type="ChEBI" id="CHEBI:58210"/>
    </ligand>
</feature>
<dbReference type="Pfam" id="PF10590">
    <property type="entry name" value="PNP_phzG_C"/>
    <property type="match status" value="1"/>
</dbReference>
<keyword evidence="5 6" id="KW-0664">Pyridoxine biosynthesis</keyword>
<evidence type="ECO:0000259" key="10">
    <source>
        <dbReference type="Pfam" id="PF10590"/>
    </source>
</evidence>
<keyword evidence="2 6" id="KW-0285">Flavoprotein</keyword>
<feature type="compositionally biased region" description="Polar residues" evidence="8">
    <location>
        <begin position="12"/>
        <end position="22"/>
    </location>
</feature>
<comment type="subunit">
    <text evidence="6">Homodimer.</text>
</comment>
<dbReference type="Gene3D" id="2.30.110.10">
    <property type="entry name" value="Electron Transport, Fmn-binding Protein, Chain A"/>
    <property type="match status" value="1"/>
</dbReference>
<evidence type="ECO:0000256" key="6">
    <source>
        <dbReference type="HAMAP-Rule" id="MF_01629"/>
    </source>
</evidence>
<feature type="region of interest" description="Disordered" evidence="8">
    <location>
        <begin position="1"/>
        <end position="23"/>
    </location>
</feature>
<feature type="binding site" evidence="6 7">
    <location>
        <begin position="148"/>
        <end position="149"/>
    </location>
    <ligand>
        <name>FMN</name>
        <dbReference type="ChEBI" id="CHEBI:58210"/>
    </ligand>
</feature>
<feature type="binding site" evidence="6">
    <location>
        <position position="135"/>
    </location>
    <ligand>
        <name>substrate</name>
    </ligand>
</feature>
<dbReference type="InterPro" id="IPR019740">
    <property type="entry name" value="Pyridox_Oxase_CS"/>
</dbReference>
<dbReference type="PIRSF" id="PIRSF000190">
    <property type="entry name" value="Pyd_amn-ph_oxd"/>
    <property type="match status" value="1"/>
</dbReference>
<feature type="binding site" evidence="6 7">
    <location>
        <begin position="69"/>
        <end position="74"/>
    </location>
    <ligand>
        <name>FMN</name>
        <dbReference type="ChEBI" id="CHEBI:58210"/>
    </ligand>
</feature>
<dbReference type="UniPathway" id="UPA01068">
    <property type="reaction ID" value="UER00304"/>
</dbReference>